<dbReference type="GO" id="GO:0008654">
    <property type="term" value="P:phospholipid biosynthetic process"/>
    <property type="evidence" value="ECO:0007669"/>
    <property type="project" value="UniProtKB-KW"/>
</dbReference>
<reference evidence="12" key="1">
    <citation type="submission" date="2011-06" db="EMBL/GenBank/DDBJ databases">
        <authorList>
            <consortium name="US DOE Joint Genome Institute (JGI-PGF)"/>
            <person name="Lucas S."/>
            <person name="Han J."/>
            <person name="Lapidus A."/>
            <person name="Cheng J.-F."/>
            <person name="Goodwin L."/>
            <person name="Pitluck S."/>
            <person name="Peters L."/>
            <person name="Land M.L."/>
            <person name="Hauser L."/>
            <person name="Vogl K."/>
            <person name="Liu Z."/>
            <person name="Overmann J."/>
            <person name="Frigaard N.-U."/>
            <person name="Bryant D.A."/>
            <person name="Woyke T.J."/>
        </authorList>
    </citation>
    <scope>NUCLEOTIDE SEQUENCE [LARGE SCALE GENOMIC DNA]</scope>
    <source>
        <strain evidence="12">970</strain>
    </source>
</reference>
<dbReference type="GO" id="GO:0006633">
    <property type="term" value="P:fatty acid biosynthetic process"/>
    <property type="evidence" value="ECO:0007669"/>
    <property type="project" value="UniProtKB-UniRule"/>
</dbReference>
<evidence type="ECO:0000256" key="7">
    <source>
        <dbReference type="ARBA" id="ARBA00023264"/>
    </source>
</evidence>
<dbReference type="Proteomes" id="UP000002964">
    <property type="component" value="Unassembled WGS sequence"/>
</dbReference>
<keyword evidence="7 10" id="KW-1208">Phospholipid metabolism</keyword>
<proteinExistence type="inferred from homology"/>
<comment type="similarity">
    <text evidence="10">Belongs to the PlsX family.</text>
</comment>
<evidence type="ECO:0000256" key="8">
    <source>
        <dbReference type="ARBA" id="ARBA00024069"/>
    </source>
</evidence>
<organism evidence="11 12">
    <name type="scientific">Thiorhodovibrio frisius</name>
    <dbReference type="NCBI Taxonomy" id="631362"/>
    <lineage>
        <taxon>Bacteria</taxon>
        <taxon>Pseudomonadati</taxon>
        <taxon>Pseudomonadota</taxon>
        <taxon>Gammaproteobacteria</taxon>
        <taxon>Chromatiales</taxon>
        <taxon>Chromatiaceae</taxon>
        <taxon>Thiorhodovibrio</taxon>
    </lineage>
</organism>
<keyword evidence="4 10" id="KW-0808">Transferase</keyword>
<dbReference type="PANTHER" id="PTHR30100:SF1">
    <property type="entry name" value="PHOSPHATE ACYLTRANSFERASE"/>
    <property type="match status" value="1"/>
</dbReference>
<dbReference type="InterPro" id="IPR012281">
    <property type="entry name" value="Phospholipid_synth_PlsX-like"/>
</dbReference>
<evidence type="ECO:0000256" key="4">
    <source>
        <dbReference type="ARBA" id="ARBA00022679"/>
    </source>
</evidence>
<evidence type="ECO:0000256" key="2">
    <source>
        <dbReference type="ARBA" id="ARBA00022490"/>
    </source>
</evidence>
<dbReference type="STRING" id="631362.Thi970DRAFT_03602"/>
<sequence length="366" mass="39085">MGGDHGPDVVVPAAVNFLSKAKDTSLILVGREERLRPLLGDKAGHPRLSLHPASQEVGMDELPSKALRNKKDSSMRVALDLVKQGRAHACVSAGNTGALMATARFVLKTLPHVNRPAIMTAVPAVNGRTHMLDLGANVECTAEHLFQFAVMGSELVRAVDGLQAPRVGLLNIGEEEIKGNEQVRNAHELLSKSTLNFVGYVEGDDIYLGDVDVVVCDGFVGNIALKTSEGVARLLAHRLKAHFSQNLLTRLSGLMALPVLRAFRQEVDPRRYNGASLLGLRGIAIKSHGGADELAFENAIHIARKEILSNIPERIEHEVAAHFVVPESASPSETQSSPEPSLKFNSVASLTAGADGVVDQQSGAVL</sequence>
<evidence type="ECO:0000256" key="9">
    <source>
        <dbReference type="ARBA" id="ARBA00046608"/>
    </source>
</evidence>
<evidence type="ECO:0000256" key="6">
    <source>
        <dbReference type="ARBA" id="ARBA00023209"/>
    </source>
</evidence>
<comment type="subunit">
    <text evidence="9 10">Homodimer. Probably interacts with PlsY.</text>
</comment>
<evidence type="ECO:0000256" key="10">
    <source>
        <dbReference type="HAMAP-Rule" id="MF_00019"/>
    </source>
</evidence>
<evidence type="ECO:0000313" key="11">
    <source>
        <dbReference type="EMBL" id="EIC19990.1"/>
    </source>
</evidence>
<dbReference type="NCBIfam" id="TIGR00182">
    <property type="entry name" value="plsX"/>
    <property type="match status" value="1"/>
</dbReference>
<dbReference type="GO" id="GO:0043811">
    <property type="term" value="F:phosphate:acyl-[acyl carrier protein] acyltransferase activity"/>
    <property type="evidence" value="ECO:0007669"/>
    <property type="project" value="UniProtKB-UniRule"/>
</dbReference>
<dbReference type="EC" id="2.3.1.274" evidence="8 10"/>
<evidence type="ECO:0000256" key="1">
    <source>
        <dbReference type="ARBA" id="ARBA00001232"/>
    </source>
</evidence>
<name>H8Z855_9GAMM</name>
<dbReference type="Gene3D" id="3.40.718.10">
    <property type="entry name" value="Isopropylmalate Dehydrogenase"/>
    <property type="match status" value="1"/>
</dbReference>
<comment type="function">
    <text evidence="10">Catalyzes the reversible formation of acyl-phosphate (acyl-PO(4)) from acyl-[acyl-carrier-protein] (acyl-ACP). This enzyme utilizes acyl-ACP as fatty acyl donor, but not acyl-CoA.</text>
</comment>
<protein>
    <recommendedName>
        <fullName evidence="8 10">Phosphate acyltransferase</fullName>
        <ecNumber evidence="8 10">2.3.1.274</ecNumber>
    </recommendedName>
    <alternativeName>
        <fullName evidence="10">Acyl-ACP phosphotransacylase</fullName>
    </alternativeName>
    <alternativeName>
        <fullName evidence="10">Acyl-[acyl-carrier-protein]--phosphate acyltransferase</fullName>
    </alternativeName>
    <alternativeName>
        <fullName evidence="10">Phosphate-acyl-ACP acyltransferase</fullName>
    </alternativeName>
</protein>
<evidence type="ECO:0000256" key="5">
    <source>
        <dbReference type="ARBA" id="ARBA00023098"/>
    </source>
</evidence>
<keyword evidence="2 10" id="KW-0963">Cytoplasm</keyword>
<dbReference type="Pfam" id="PF02504">
    <property type="entry name" value="FA_synthesis"/>
    <property type="match status" value="1"/>
</dbReference>
<dbReference type="HAMAP" id="MF_00019">
    <property type="entry name" value="PlsX"/>
    <property type="match status" value="1"/>
</dbReference>
<reference evidence="11 12" key="2">
    <citation type="submission" date="2011-11" db="EMBL/GenBank/DDBJ databases">
        <authorList>
            <consortium name="US DOE Joint Genome Institute"/>
            <person name="Lucas S."/>
            <person name="Han J."/>
            <person name="Lapidus A."/>
            <person name="Cheng J.-F."/>
            <person name="Goodwin L."/>
            <person name="Pitluck S."/>
            <person name="Peters L."/>
            <person name="Ovchinnikova G."/>
            <person name="Zhang X."/>
            <person name="Detter J.C."/>
            <person name="Han C."/>
            <person name="Tapia R."/>
            <person name="Land M."/>
            <person name="Hauser L."/>
            <person name="Kyrpides N."/>
            <person name="Ivanova N."/>
            <person name="Pagani I."/>
            <person name="Vogl K."/>
            <person name="Liu Z."/>
            <person name="Overmann J."/>
            <person name="Frigaard N.-U."/>
            <person name="Bryant D."/>
            <person name="Woyke T."/>
        </authorList>
    </citation>
    <scope>NUCLEOTIDE SEQUENCE [LARGE SCALE GENOMIC DNA]</scope>
    <source>
        <strain evidence="11 12">970</strain>
    </source>
</reference>
<dbReference type="PIRSF" id="PIRSF002465">
    <property type="entry name" value="Phsphlp_syn_PlsX"/>
    <property type="match status" value="1"/>
</dbReference>
<dbReference type="AlphaFoldDB" id="H8Z855"/>
<comment type="pathway">
    <text evidence="10">Lipid metabolism; phospholipid metabolism.</text>
</comment>
<gene>
    <name evidence="10" type="primary">plsX</name>
    <name evidence="11" type="ORF">Thi970DRAFT_03602</name>
</gene>
<evidence type="ECO:0000256" key="3">
    <source>
        <dbReference type="ARBA" id="ARBA00022516"/>
    </source>
</evidence>
<dbReference type="UniPathway" id="UPA00085"/>
<accession>H8Z855</accession>
<evidence type="ECO:0000313" key="12">
    <source>
        <dbReference type="Proteomes" id="UP000002964"/>
    </source>
</evidence>
<dbReference type="EMBL" id="JH603170">
    <property type="protein sequence ID" value="EIC19990.1"/>
    <property type="molecule type" value="Genomic_DNA"/>
</dbReference>
<dbReference type="SUPFAM" id="SSF53659">
    <property type="entry name" value="Isocitrate/Isopropylmalate dehydrogenase-like"/>
    <property type="match status" value="1"/>
</dbReference>
<dbReference type="HOGENOM" id="CLU_039379_1_0_6"/>
<keyword evidence="6 10" id="KW-0594">Phospholipid biosynthesis</keyword>
<dbReference type="eggNOG" id="COG0416">
    <property type="taxonomic scope" value="Bacteria"/>
</dbReference>
<dbReference type="InterPro" id="IPR003664">
    <property type="entry name" value="FA_synthesis"/>
</dbReference>
<keyword evidence="3 10" id="KW-0444">Lipid biosynthesis</keyword>
<dbReference type="PANTHER" id="PTHR30100">
    <property type="entry name" value="FATTY ACID/PHOSPHOLIPID SYNTHESIS PROTEIN PLSX"/>
    <property type="match status" value="1"/>
</dbReference>
<dbReference type="GO" id="GO:0005737">
    <property type="term" value="C:cytoplasm"/>
    <property type="evidence" value="ECO:0007669"/>
    <property type="project" value="UniProtKB-SubCell"/>
</dbReference>
<keyword evidence="5 10" id="KW-0443">Lipid metabolism</keyword>
<comment type="catalytic activity">
    <reaction evidence="1 10">
        <text>a fatty acyl-[ACP] + phosphate = an acyl phosphate + holo-[ACP]</text>
        <dbReference type="Rhea" id="RHEA:42292"/>
        <dbReference type="Rhea" id="RHEA-COMP:9685"/>
        <dbReference type="Rhea" id="RHEA-COMP:14125"/>
        <dbReference type="ChEBI" id="CHEBI:43474"/>
        <dbReference type="ChEBI" id="CHEBI:59918"/>
        <dbReference type="ChEBI" id="CHEBI:64479"/>
        <dbReference type="ChEBI" id="CHEBI:138651"/>
        <dbReference type="EC" id="2.3.1.274"/>
    </reaction>
</comment>
<comment type="subcellular location">
    <subcellularLocation>
        <location evidence="10">Cytoplasm</location>
    </subcellularLocation>
    <text evidence="10">Associated with the membrane possibly through PlsY.</text>
</comment>
<keyword evidence="12" id="KW-1185">Reference proteome</keyword>